<evidence type="ECO:0000313" key="2">
    <source>
        <dbReference type="Proteomes" id="UP000320781"/>
    </source>
</evidence>
<reference evidence="1 2" key="1">
    <citation type="submission" date="2019-03" db="EMBL/GenBank/DDBJ databases">
        <title>Metabolic potential of uncultured bacteria and archaea associated with petroleum seepage in deep-sea sediments.</title>
        <authorList>
            <person name="Dong X."/>
            <person name="Hubert C."/>
        </authorList>
    </citation>
    <scope>NUCLEOTIDE SEQUENCE [LARGE SCALE GENOMIC DNA]</scope>
    <source>
        <strain evidence="1">E44_bin92</strain>
    </source>
</reference>
<dbReference type="Proteomes" id="UP000320781">
    <property type="component" value="Unassembled WGS sequence"/>
</dbReference>
<dbReference type="InterPro" id="IPR006059">
    <property type="entry name" value="SBP"/>
</dbReference>
<dbReference type="EMBL" id="SOKU01000207">
    <property type="protein sequence ID" value="TES85499.1"/>
    <property type="molecule type" value="Genomic_DNA"/>
</dbReference>
<dbReference type="Gene3D" id="3.40.190.10">
    <property type="entry name" value="Periplasmic binding protein-like II"/>
    <property type="match status" value="2"/>
</dbReference>
<dbReference type="Pfam" id="PF01547">
    <property type="entry name" value="SBP_bac_1"/>
    <property type="match status" value="1"/>
</dbReference>
<dbReference type="AlphaFoldDB" id="A0A523QIQ9"/>
<dbReference type="PANTHER" id="PTHR43649:SF12">
    <property type="entry name" value="DIACETYLCHITOBIOSE BINDING PROTEIN DASA"/>
    <property type="match status" value="1"/>
</dbReference>
<organism evidence="1 2">
    <name type="scientific">Aerophobetes bacterium</name>
    <dbReference type="NCBI Taxonomy" id="2030807"/>
    <lineage>
        <taxon>Bacteria</taxon>
        <taxon>Candidatus Aerophobota</taxon>
    </lineage>
</organism>
<dbReference type="InterPro" id="IPR050490">
    <property type="entry name" value="Bact_solute-bd_prot1"/>
</dbReference>
<dbReference type="CDD" id="cd13585">
    <property type="entry name" value="PBP2_TMBP_like"/>
    <property type="match status" value="1"/>
</dbReference>
<proteinExistence type="predicted"/>
<protein>
    <submittedName>
        <fullName evidence="1">Sugar ABC transporter substrate-binding protein</fullName>
    </submittedName>
</protein>
<comment type="caution">
    <text evidence="1">The sequence shown here is derived from an EMBL/GenBank/DDBJ whole genome shotgun (WGS) entry which is preliminary data.</text>
</comment>
<dbReference type="SUPFAM" id="SSF53850">
    <property type="entry name" value="Periplasmic binding protein-like II"/>
    <property type="match status" value="1"/>
</dbReference>
<sequence>MSKRFLHQALIVLMVTVVVAGLMIASAFSEPRWKGKTLRLCIVNYEVPICKALAPEFEQITGAKLELYEAPYGETFEKIMTGLITRAGTYDVIGPSYDWLGPMVPFLMPLDDYFAKTPEIPLDDYVPNFLNRARLNDRGVTDPNGKLYAYPFDGDIWVLYYRKDLFDKEGITPPDTWEEFIKVAEHFTRDWTYTPGDGKKFFGTGLMYDKVYAYIGTHFTTKLAAYKGSLDPMTLFFDENLKPAFNDEAGIKALSVMKELKKYAPPGVMSWQYAQSKDAFYQEKTAMLVSWQSVGMGANNPAESNIVDKWWVAPMPKGVIRASADGNGRSWAITSDTADPDLAWEWIKFWADYDRMIAVTRSGAGMDPAREAPYHDSELLKDFPFLEIVWESIKVDVPFPVMPETPRLFETLSGYLQSAVLGEKTFKNALDEAAREWEYTLEDAGYYD</sequence>
<name>A0A523QIQ9_UNCAE</name>
<dbReference type="PANTHER" id="PTHR43649">
    <property type="entry name" value="ARABINOSE-BINDING PROTEIN-RELATED"/>
    <property type="match status" value="1"/>
</dbReference>
<gene>
    <name evidence="1" type="ORF">E3J95_04255</name>
</gene>
<evidence type="ECO:0000313" key="1">
    <source>
        <dbReference type="EMBL" id="TES85499.1"/>
    </source>
</evidence>
<accession>A0A523QIQ9</accession>